<keyword evidence="2" id="KW-1185">Reference proteome</keyword>
<evidence type="ECO:0000313" key="2">
    <source>
        <dbReference type="Proteomes" id="UP001165960"/>
    </source>
</evidence>
<name>A0ACC2RHB3_9FUNG</name>
<comment type="caution">
    <text evidence="1">The sequence shown here is derived from an EMBL/GenBank/DDBJ whole genome shotgun (WGS) entry which is preliminary data.</text>
</comment>
<gene>
    <name evidence="1" type="ORF">DSO57_1023832</name>
</gene>
<evidence type="ECO:0000313" key="1">
    <source>
        <dbReference type="EMBL" id="KAJ9049483.1"/>
    </source>
</evidence>
<sequence length="186" mass="20014">MDRPRCSPTLRVEEPASPISDLPPRAQPRPCPPSSVPSVPQADKPIRWCPASVRPQSPSSASDKDPVKDFFEVDEEPPANLPQTLSQSSTSSGDHCHPRALSGNPAPPPQRRQALKQTSSCTLFVSRIEPLPVPTAPPSYQSIPSAPPLPMHQVSHPGPSDDPTILDMEHVCQFLSKNGDILTSTA</sequence>
<reference evidence="1" key="1">
    <citation type="submission" date="2022-04" db="EMBL/GenBank/DDBJ databases">
        <title>Genome of the entomopathogenic fungus Entomophthora muscae.</title>
        <authorList>
            <person name="Elya C."/>
            <person name="Lovett B.R."/>
            <person name="Lee E."/>
            <person name="Macias A.M."/>
            <person name="Hajek A.E."/>
            <person name="De Bivort B.L."/>
            <person name="Kasson M.T."/>
            <person name="De Fine Licht H.H."/>
            <person name="Stajich J.E."/>
        </authorList>
    </citation>
    <scope>NUCLEOTIDE SEQUENCE</scope>
    <source>
        <strain evidence="1">Berkeley</strain>
    </source>
</reference>
<accession>A0ACC2RHB3</accession>
<protein>
    <submittedName>
        <fullName evidence="1">Uncharacterized protein</fullName>
    </submittedName>
</protein>
<dbReference type="Proteomes" id="UP001165960">
    <property type="component" value="Unassembled WGS sequence"/>
</dbReference>
<proteinExistence type="predicted"/>
<organism evidence="1 2">
    <name type="scientific">Entomophthora muscae</name>
    <dbReference type="NCBI Taxonomy" id="34485"/>
    <lineage>
        <taxon>Eukaryota</taxon>
        <taxon>Fungi</taxon>
        <taxon>Fungi incertae sedis</taxon>
        <taxon>Zoopagomycota</taxon>
        <taxon>Entomophthoromycotina</taxon>
        <taxon>Entomophthoromycetes</taxon>
        <taxon>Entomophthorales</taxon>
        <taxon>Entomophthoraceae</taxon>
        <taxon>Entomophthora</taxon>
    </lineage>
</organism>
<dbReference type="EMBL" id="QTSX02007226">
    <property type="protein sequence ID" value="KAJ9049483.1"/>
    <property type="molecule type" value="Genomic_DNA"/>
</dbReference>